<dbReference type="InterPro" id="IPR014284">
    <property type="entry name" value="RNA_pol_sigma-70_dom"/>
</dbReference>
<evidence type="ECO:0000313" key="9">
    <source>
        <dbReference type="Proteomes" id="UP000310477"/>
    </source>
</evidence>
<evidence type="ECO:0000259" key="6">
    <source>
        <dbReference type="Pfam" id="PF04542"/>
    </source>
</evidence>
<evidence type="ECO:0000256" key="2">
    <source>
        <dbReference type="ARBA" id="ARBA00023015"/>
    </source>
</evidence>
<gene>
    <name evidence="8" type="ORF">FA045_17140</name>
</gene>
<dbReference type="AlphaFoldDB" id="A0A4U1C248"/>
<dbReference type="Gene3D" id="1.10.1740.10">
    <property type="match status" value="1"/>
</dbReference>
<sequence length="198" mass="22603">MLALKSTFQAIEKQHLKLVKTPSVEETLVAELKEGKAIAIKQLYQMYAPALNGIIKRIIKYDEIAEDVLQDTFVKIWKSIGQYDATKGRLFTWMANVAKNMAIDQVRCKAHLNASKTDDIGEVSFGLIEHQSYVNPNMETIGIKQLLGHLKQDQQEIIELIYFKGFTHVQVSEILNIPLGTIKTKLRLAILKLRKYFN</sequence>
<keyword evidence="5" id="KW-0804">Transcription</keyword>
<feature type="domain" description="RNA polymerase sigma-70 region 4" evidence="7">
    <location>
        <begin position="146"/>
        <end position="195"/>
    </location>
</feature>
<keyword evidence="2" id="KW-0805">Transcription regulation</keyword>
<dbReference type="InterPro" id="IPR007630">
    <property type="entry name" value="RNA_pol_sigma70_r4"/>
</dbReference>
<dbReference type="PANTHER" id="PTHR43133">
    <property type="entry name" value="RNA POLYMERASE ECF-TYPE SIGMA FACTO"/>
    <property type="match status" value="1"/>
</dbReference>
<comment type="similarity">
    <text evidence="1">Belongs to the sigma-70 factor family. ECF subfamily.</text>
</comment>
<dbReference type="InterPro" id="IPR036388">
    <property type="entry name" value="WH-like_DNA-bd_sf"/>
</dbReference>
<dbReference type="SUPFAM" id="SSF88659">
    <property type="entry name" value="Sigma3 and sigma4 domains of RNA polymerase sigma factors"/>
    <property type="match status" value="1"/>
</dbReference>
<name>A0A4U1C248_9SPHI</name>
<dbReference type="EMBL" id="SWBO01000014">
    <property type="protein sequence ID" value="TKB97170.1"/>
    <property type="molecule type" value="Genomic_DNA"/>
</dbReference>
<evidence type="ECO:0000259" key="7">
    <source>
        <dbReference type="Pfam" id="PF04545"/>
    </source>
</evidence>
<keyword evidence="3" id="KW-0731">Sigma factor</keyword>
<dbReference type="OrthoDB" id="9784272at2"/>
<dbReference type="Pfam" id="PF04545">
    <property type="entry name" value="Sigma70_r4"/>
    <property type="match status" value="1"/>
</dbReference>
<dbReference type="Pfam" id="PF04542">
    <property type="entry name" value="Sigma70_r2"/>
    <property type="match status" value="1"/>
</dbReference>
<evidence type="ECO:0000256" key="4">
    <source>
        <dbReference type="ARBA" id="ARBA00023125"/>
    </source>
</evidence>
<dbReference type="GO" id="GO:0016987">
    <property type="term" value="F:sigma factor activity"/>
    <property type="evidence" value="ECO:0007669"/>
    <property type="project" value="UniProtKB-KW"/>
</dbReference>
<dbReference type="Gene3D" id="1.10.10.10">
    <property type="entry name" value="Winged helix-like DNA-binding domain superfamily/Winged helix DNA-binding domain"/>
    <property type="match status" value="1"/>
</dbReference>
<feature type="domain" description="RNA polymerase sigma-70 region 2" evidence="6">
    <location>
        <begin position="43"/>
        <end position="109"/>
    </location>
</feature>
<dbReference type="CDD" id="cd06171">
    <property type="entry name" value="Sigma70_r4"/>
    <property type="match status" value="1"/>
</dbReference>
<comment type="caution">
    <text evidence="8">The sequence shown here is derived from an EMBL/GenBank/DDBJ whole genome shotgun (WGS) entry which is preliminary data.</text>
</comment>
<dbReference type="PANTHER" id="PTHR43133:SF62">
    <property type="entry name" value="RNA POLYMERASE SIGMA FACTOR SIGZ"/>
    <property type="match status" value="1"/>
</dbReference>
<dbReference type="SUPFAM" id="SSF88946">
    <property type="entry name" value="Sigma2 domain of RNA polymerase sigma factors"/>
    <property type="match status" value="1"/>
</dbReference>
<protein>
    <submittedName>
        <fullName evidence="8">Sigma-70 family RNA polymerase sigma factor</fullName>
    </submittedName>
</protein>
<evidence type="ECO:0000256" key="5">
    <source>
        <dbReference type="ARBA" id="ARBA00023163"/>
    </source>
</evidence>
<organism evidence="8 9">
    <name type="scientific">Pedobacter cryotolerans</name>
    <dbReference type="NCBI Taxonomy" id="2571270"/>
    <lineage>
        <taxon>Bacteria</taxon>
        <taxon>Pseudomonadati</taxon>
        <taxon>Bacteroidota</taxon>
        <taxon>Sphingobacteriia</taxon>
        <taxon>Sphingobacteriales</taxon>
        <taxon>Sphingobacteriaceae</taxon>
        <taxon>Pedobacter</taxon>
    </lineage>
</organism>
<dbReference type="InterPro" id="IPR013325">
    <property type="entry name" value="RNA_pol_sigma_r2"/>
</dbReference>
<keyword evidence="4" id="KW-0238">DNA-binding</keyword>
<dbReference type="NCBIfam" id="TIGR02937">
    <property type="entry name" value="sigma70-ECF"/>
    <property type="match status" value="1"/>
</dbReference>
<dbReference type="GO" id="GO:0006352">
    <property type="term" value="P:DNA-templated transcription initiation"/>
    <property type="evidence" value="ECO:0007669"/>
    <property type="project" value="InterPro"/>
</dbReference>
<evidence type="ECO:0000313" key="8">
    <source>
        <dbReference type="EMBL" id="TKB97170.1"/>
    </source>
</evidence>
<proteinExistence type="inferred from homology"/>
<evidence type="ECO:0000256" key="1">
    <source>
        <dbReference type="ARBA" id="ARBA00010641"/>
    </source>
</evidence>
<dbReference type="Proteomes" id="UP000310477">
    <property type="component" value="Unassembled WGS sequence"/>
</dbReference>
<dbReference type="InterPro" id="IPR007627">
    <property type="entry name" value="RNA_pol_sigma70_r2"/>
</dbReference>
<dbReference type="GO" id="GO:0003677">
    <property type="term" value="F:DNA binding"/>
    <property type="evidence" value="ECO:0007669"/>
    <property type="project" value="UniProtKB-KW"/>
</dbReference>
<reference evidence="8 9" key="1">
    <citation type="submission" date="2019-04" db="EMBL/GenBank/DDBJ databases">
        <title>Pedobacter sp. AR-2-6 sp. nov., isolated from Arctic soil.</title>
        <authorList>
            <person name="Dahal R.H."/>
            <person name="Kim D.-U."/>
        </authorList>
    </citation>
    <scope>NUCLEOTIDE SEQUENCE [LARGE SCALE GENOMIC DNA]</scope>
    <source>
        <strain evidence="8 9">AR-2-6</strain>
    </source>
</reference>
<dbReference type="InterPro" id="IPR013324">
    <property type="entry name" value="RNA_pol_sigma_r3/r4-like"/>
</dbReference>
<dbReference type="InterPro" id="IPR039425">
    <property type="entry name" value="RNA_pol_sigma-70-like"/>
</dbReference>
<accession>A0A4U1C248</accession>
<evidence type="ECO:0000256" key="3">
    <source>
        <dbReference type="ARBA" id="ARBA00023082"/>
    </source>
</evidence>
<keyword evidence="9" id="KW-1185">Reference proteome</keyword>